<dbReference type="InterPro" id="IPR024527">
    <property type="entry name" value="Eisosome1"/>
</dbReference>
<feature type="compositionally biased region" description="Basic and acidic residues" evidence="1">
    <location>
        <begin position="126"/>
        <end position="145"/>
    </location>
</feature>
<keyword evidence="3" id="KW-1185">Reference proteome</keyword>
<feature type="region of interest" description="Disordered" evidence="1">
    <location>
        <begin position="28"/>
        <end position="48"/>
    </location>
</feature>
<proteinExistence type="predicted"/>
<evidence type="ECO:0000313" key="2">
    <source>
        <dbReference type="EMBL" id="KAJ5321108.1"/>
    </source>
</evidence>
<dbReference type="Proteomes" id="UP001147746">
    <property type="component" value="Unassembled WGS sequence"/>
</dbReference>
<evidence type="ECO:0008006" key="4">
    <source>
        <dbReference type="Google" id="ProtNLM"/>
    </source>
</evidence>
<dbReference type="AlphaFoldDB" id="A0A9W9KWJ7"/>
<feature type="region of interest" description="Disordered" evidence="1">
    <location>
        <begin position="126"/>
        <end position="153"/>
    </location>
</feature>
<feature type="region of interest" description="Disordered" evidence="1">
    <location>
        <begin position="322"/>
        <end position="363"/>
    </location>
</feature>
<reference evidence="2" key="1">
    <citation type="submission" date="2022-12" db="EMBL/GenBank/DDBJ databases">
        <authorList>
            <person name="Petersen C."/>
        </authorList>
    </citation>
    <scope>NUCLEOTIDE SEQUENCE</scope>
    <source>
        <strain evidence="2">IBT 21472</strain>
    </source>
</reference>
<reference evidence="2" key="2">
    <citation type="journal article" date="2023" name="IMA Fungus">
        <title>Comparative genomic study of the Penicillium genus elucidates a diverse pangenome and 15 lateral gene transfer events.</title>
        <authorList>
            <person name="Petersen C."/>
            <person name="Sorensen T."/>
            <person name="Nielsen M.R."/>
            <person name="Sondergaard T.E."/>
            <person name="Sorensen J.L."/>
            <person name="Fitzpatrick D.A."/>
            <person name="Frisvad J.C."/>
            <person name="Nielsen K.L."/>
        </authorList>
    </citation>
    <scope>NUCLEOTIDE SEQUENCE</scope>
    <source>
        <strain evidence="2">IBT 21472</strain>
    </source>
</reference>
<feature type="compositionally biased region" description="Low complexity" evidence="1">
    <location>
        <begin position="655"/>
        <end position="664"/>
    </location>
</feature>
<feature type="region of interest" description="Disordered" evidence="1">
    <location>
        <begin position="481"/>
        <end position="689"/>
    </location>
</feature>
<feature type="compositionally biased region" description="Polar residues" evidence="1">
    <location>
        <begin position="794"/>
        <end position="809"/>
    </location>
</feature>
<feature type="compositionally biased region" description="Basic and acidic residues" evidence="1">
    <location>
        <begin position="543"/>
        <end position="560"/>
    </location>
</feature>
<comment type="caution">
    <text evidence="2">The sequence shown here is derived from an EMBL/GenBank/DDBJ whole genome shotgun (WGS) entry which is preliminary data.</text>
</comment>
<sequence>MATAEMPSGPRSARLADDAATAALYAVQPRRKASVRDKPAPDSLNSNQRVIVPNLSHASAASALAHANHKPIEVWRPGRYTEAEKAALCVKDFSPPEFPQPSTGYSAEGLGAAILAVREQRSTQAAREKEIEVEQNRAREKERQSKALKAATGAYATRKKADAVASEPVITSEPRYARTAAGASRHISSEEEAQPLNHLDDAMEASRITHAANQNAKLYTSSPPNATDVQERNRRNSLHAAALVMARDMYDVSPTESKGATNVDPALSAAQKGHGQAMARSRNTVSGTVGTTGRNALTLQEAAQKRASEKLARLRNEQAEMQAYYGTAPQPQRSRLTTRRKRASSDADATQTDAEQSRHIRHQMTSLRSRVNRVDEKRQHDRDFLMEAARRNVDQTMQDMDMKLWADSGRAPPSRQKEWDDAAEARVRREAETSEASSVNANANATVERVNIGGNQYMDMADVEAVARSRLQPTFDGITDQAEQQRAHELEERLDAEEQERQAAIEEEREADMRAATKQKKDSSKRESKGINFFQLLRRKSRRVPDEKTEAEKETADKEATALPTGEDSQAAEGPAVATGAAAVTGAATTAETVPAVEITPTPEASNAPEVAPTIESARAEEDASTREIRNISPPGETIPPVETVASVPEDAAAKDASATEAQAPLGSSRLSGEEAAAPESVEEPETPGAATVFAAGPVAAPVKLVNDPVSLDETTGTLRYHPEPRDAAAVGGVSPMHTVQPIISPRADSKLKTWFRDRLVRRSSGPVPVYPHQPGPDFNTDSEIGFSGGATLREQSGSRSAALSSHPVTSDEFDQRSNSGAEVSKMSTYDSASSGQVEHSSSSKRQRLRSSFMKTVGRSNQDSKTNGVSSHSRNTSGAIPESKDTDPGIQNLRNSAIEQGLPVPPALGDNASATGRESRFSEDL</sequence>
<feature type="compositionally biased region" description="Low complexity" evidence="1">
    <location>
        <begin position="571"/>
        <end position="598"/>
    </location>
</feature>
<organism evidence="2 3">
    <name type="scientific">Penicillium atrosanguineum</name>
    <dbReference type="NCBI Taxonomy" id="1132637"/>
    <lineage>
        <taxon>Eukaryota</taxon>
        <taxon>Fungi</taxon>
        <taxon>Dikarya</taxon>
        <taxon>Ascomycota</taxon>
        <taxon>Pezizomycotina</taxon>
        <taxon>Eurotiomycetes</taxon>
        <taxon>Eurotiomycetidae</taxon>
        <taxon>Eurotiales</taxon>
        <taxon>Aspergillaceae</taxon>
        <taxon>Penicillium</taxon>
    </lineage>
</organism>
<gene>
    <name evidence="2" type="ORF">N7476_004110</name>
</gene>
<dbReference type="GO" id="GO:0070941">
    <property type="term" value="P:eisosome assembly"/>
    <property type="evidence" value="ECO:0007669"/>
    <property type="project" value="TreeGrafter"/>
</dbReference>
<dbReference type="Pfam" id="PF12757">
    <property type="entry name" value="Eisosome1"/>
    <property type="match status" value="1"/>
</dbReference>
<feature type="compositionally biased region" description="Polar residues" evidence="1">
    <location>
        <begin position="858"/>
        <end position="878"/>
    </location>
</feature>
<accession>A0A9W9KWJ7</accession>
<protein>
    <recommendedName>
        <fullName evidence="4">Eisosome protein 1</fullName>
    </recommendedName>
</protein>
<feature type="compositionally biased region" description="Polar residues" evidence="1">
    <location>
        <begin position="817"/>
        <end position="840"/>
    </location>
</feature>
<dbReference type="OrthoDB" id="4070583at2759"/>
<dbReference type="PANTHER" id="PTHR28298">
    <property type="entry name" value="EISOSOME PROTEIN 1"/>
    <property type="match status" value="1"/>
</dbReference>
<dbReference type="PANTHER" id="PTHR28298:SF1">
    <property type="entry name" value="EISOSOME PROTEIN 1"/>
    <property type="match status" value="1"/>
</dbReference>
<evidence type="ECO:0000313" key="3">
    <source>
        <dbReference type="Proteomes" id="UP001147746"/>
    </source>
</evidence>
<feature type="region of interest" description="Disordered" evidence="1">
    <location>
        <begin position="716"/>
        <end position="735"/>
    </location>
</feature>
<feature type="compositionally biased region" description="Basic and acidic residues" evidence="1">
    <location>
        <begin position="618"/>
        <end position="630"/>
    </location>
</feature>
<evidence type="ECO:0000256" key="1">
    <source>
        <dbReference type="SAM" id="MobiDB-lite"/>
    </source>
</evidence>
<name>A0A9W9KWJ7_9EURO</name>
<dbReference type="EMBL" id="JAPZBO010000003">
    <property type="protein sequence ID" value="KAJ5321108.1"/>
    <property type="molecule type" value="Genomic_DNA"/>
</dbReference>
<feature type="compositionally biased region" description="Basic and acidic residues" evidence="1">
    <location>
        <begin position="483"/>
        <end position="493"/>
    </location>
</feature>
<feature type="compositionally biased region" description="Basic and acidic residues" evidence="1">
    <location>
        <begin position="499"/>
        <end position="529"/>
    </location>
</feature>
<feature type="region of interest" description="Disordered" evidence="1">
    <location>
        <begin position="764"/>
        <end position="925"/>
    </location>
</feature>